<protein>
    <submittedName>
        <fullName evidence="5">PAAR domain-containing protein</fullName>
    </submittedName>
</protein>
<dbReference type="Pfam" id="PF05593">
    <property type="entry name" value="RHS_repeat"/>
    <property type="match status" value="5"/>
</dbReference>
<name>A0ABX7Q7N9_9BACT</name>
<dbReference type="InterPro" id="IPR050708">
    <property type="entry name" value="T6SS_VgrG/RHS"/>
</dbReference>
<feature type="transmembrane region" description="Helical" evidence="2">
    <location>
        <begin position="63"/>
        <end position="86"/>
    </location>
</feature>
<dbReference type="InterPro" id="IPR022385">
    <property type="entry name" value="Rhs_assc_core"/>
</dbReference>
<feature type="transmembrane region" description="Helical" evidence="2">
    <location>
        <begin position="154"/>
        <end position="176"/>
    </location>
</feature>
<accession>A0ABX7Q7N9</accession>
<dbReference type="NCBIfam" id="TIGR03696">
    <property type="entry name" value="Rhs_assc_core"/>
    <property type="match status" value="1"/>
</dbReference>
<keyword evidence="6" id="KW-1185">Reference proteome</keyword>
<dbReference type="Gene3D" id="2.60.200.60">
    <property type="match status" value="1"/>
</dbReference>
<evidence type="ECO:0000313" key="5">
    <source>
        <dbReference type="EMBL" id="QSV47050.1"/>
    </source>
</evidence>
<dbReference type="InterPro" id="IPR006530">
    <property type="entry name" value="YD"/>
</dbReference>
<keyword evidence="2" id="KW-0812">Transmembrane</keyword>
<sequence length="1459" mass="159794">MSEAAAQQPEASADQKLAELAGRKSNAGTVRAIETGGHVASTAIGGALIAKGAVGAFSAGGSSAAACFVAPLAAGMIGVMAGAALAEKLGAADRLVDLLGQPRRAGRGPQPAVIGHKVAHSRAFAGALAGLLAGVAVGAAVGFAVAATVASGGLLAPIAIGAAAGLSGGFVGAMIAGAGAKMANVTGAILSGSPNVFFEGKPVARVSDKVSCSKESAPGAIIEGSTKIFVNGLPLARIGHKISCSAVVQEGCTTIFADDTTGQYGEPDADMSVLEQSILSMAEVGLALGAIRFRSSKLGKKTLGEPIDPSTGDYVDTRTDFEYPSVLPLRLTRTYSGKEPVEGLLGSRWICNWSPQLVFDRAKRTADLIDGDGDGLTFSLGMGEKFTARHLKAPHYRLSGTIESARLFDIRTQQTLVFTMSEDSATGILTAIEDRNGNRIDFRYDKGHLRRVIHSDGVAFSVRTTPEGLIESVAMEGDPIPVVHYRYDDGGRLADVHGRFTGEFHYTYTGEGWLKQWRDSGPTRVEFEYDAAGRVIATRTPEGLYNDRFIYSPDEWKTEYIDATGARSVYYFNENDLLIREEDPLGNVTEQTFDGIERRLSTTDPLGRVTTYDYDTLGQMVAETDSTGRTTRCSYDRYGLLTGIQHPDGSMSVWEYDSRGNVTLAMGPDRVIHRYAYDEKGRLVSETAPDGAETKWAYDRRGRLTGLIDPLGHRTTIEQDRWGRILRTTDAAGHPTRYLYEPGPDNLREDLSAVIHPDGGTERYAYDAEGQIALHTGAEGQTTKYRHGAFDLLRSITDPAGHGTSLDYDGAARLVRVTNAKGRHWSYGYDAAGRLRHETDWAGRQTAYTRDPLGRVTAKRLPDGFEHRITWDGHDRVAAIETADSRIGYEYDASDRLIRAATWAIGSDTPETDLTFTYDDRGRLVAETQNGVAIDYTRDEAGRCTGRTTPSGATELTFDPAGLLAEYATNGHAVSFRRNLLGLETERSLRGDDERERFALAQSHDPCGRLREQVAGRLRNLTQPFGSAELSRRYRWDKSSRLVGVDDTIRGSARYTYDPRDQVTGVQRRKGLNPATTERYHYDAIKNLTYTPHRQHHYEGDVVTRIGLTSYRHDSRGRVVEKIHARHGFRPQTWRYRWDDLDRLREVTTPQGETWRYTYDAFGRRVKKECLGKEKSVTYLWQGATLAEEHRTTGTETVIHRWHFEPGTFVPIAKEVVEQGASSIYPIVTDHLGTPKELFDAEGECVWQADHALWGAATITIQRRKVVNGEETVFAEVDCALRFQNQWEDEESGLYYNLNRYYDPESGQYLSQDPIRLEGGLRTHGYVHDPMQWVDPLGLAGCGGKTGSKIRNLRKGDKVYRVYGGDAKPNGASWTRTNPAKVPNFRNSAGLPSGGESGANNTGRFVIEAKVKDPNKVVLKRKALPLDGMDGGLDEYIIPDPFDSGAIEIVRVSGVNPEF</sequence>
<dbReference type="Proteomes" id="UP000663651">
    <property type="component" value="Chromosome"/>
</dbReference>
<dbReference type="Pfam" id="PF25023">
    <property type="entry name" value="TEN_YD-shell"/>
    <property type="match status" value="1"/>
</dbReference>
<feature type="domain" description="Teneurin-like YD-shell" evidence="4">
    <location>
        <begin position="1037"/>
        <end position="1313"/>
    </location>
</feature>
<proteinExistence type="predicted"/>
<evidence type="ECO:0000313" key="6">
    <source>
        <dbReference type="Proteomes" id="UP000663651"/>
    </source>
</evidence>
<dbReference type="InterPro" id="IPR008727">
    <property type="entry name" value="PAAR_motif"/>
</dbReference>
<dbReference type="RefSeq" id="WP_207164928.1">
    <property type="nucleotide sequence ID" value="NZ_CP071382.1"/>
</dbReference>
<organism evidence="5 6">
    <name type="scientific">Geobacter benzoatilyticus</name>
    <dbReference type="NCBI Taxonomy" id="2815309"/>
    <lineage>
        <taxon>Bacteria</taxon>
        <taxon>Pseudomonadati</taxon>
        <taxon>Thermodesulfobacteriota</taxon>
        <taxon>Desulfuromonadia</taxon>
        <taxon>Geobacterales</taxon>
        <taxon>Geobacteraceae</taxon>
        <taxon>Geobacter</taxon>
    </lineage>
</organism>
<keyword evidence="2" id="KW-1133">Transmembrane helix</keyword>
<keyword evidence="2" id="KW-0472">Membrane</keyword>
<dbReference type="InterPro" id="IPR031325">
    <property type="entry name" value="RHS_repeat"/>
</dbReference>
<dbReference type="Pfam" id="PF05488">
    <property type="entry name" value="PAAR_motif"/>
    <property type="match status" value="1"/>
</dbReference>
<dbReference type="PANTHER" id="PTHR32305">
    <property type="match status" value="1"/>
</dbReference>
<keyword evidence="1" id="KW-0677">Repeat</keyword>
<dbReference type="Gene3D" id="2.180.10.10">
    <property type="entry name" value="RHS repeat-associated core"/>
    <property type="match status" value="3"/>
</dbReference>
<evidence type="ECO:0000256" key="2">
    <source>
        <dbReference type="SAM" id="Phobius"/>
    </source>
</evidence>
<dbReference type="Pfam" id="PF20148">
    <property type="entry name" value="DUF6531"/>
    <property type="match status" value="1"/>
</dbReference>
<feature type="domain" description="DUF6531" evidence="3">
    <location>
        <begin position="304"/>
        <end position="378"/>
    </location>
</feature>
<feature type="transmembrane region" description="Helical" evidence="2">
    <location>
        <begin position="124"/>
        <end position="148"/>
    </location>
</feature>
<dbReference type="InterPro" id="IPR056823">
    <property type="entry name" value="TEN-like_YD-shell"/>
</dbReference>
<gene>
    <name evidence="5" type="ORF">JZM60_07255</name>
</gene>
<dbReference type="EMBL" id="CP071382">
    <property type="protein sequence ID" value="QSV47050.1"/>
    <property type="molecule type" value="Genomic_DNA"/>
</dbReference>
<dbReference type="NCBIfam" id="TIGR01643">
    <property type="entry name" value="YD_repeat_2x"/>
    <property type="match status" value="12"/>
</dbReference>
<evidence type="ECO:0000259" key="3">
    <source>
        <dbReference type="Pfam" id="PF20148"/>
    </source>
</evidence>
<dbReference type="CDD" id="cd14742">
    <property type="entry name" value="PAAR_RHS"/>
    <property type="match status" value="1"/>
</dbReference>
<dbReference type="InterPro" id="IPR045351">
    <property type="entry name" value="DUF6531"/>
</dbReference>
<evidence type="ECO:0000259" key="4">
    <source>
        <dbReference type="Pfam" id="PF25023"/>
    </source>
</evidence>
<evidence type="ECO:0000256" key="1">
    <source>
        <dbReference type="ARBA" id="ARBA00022737"/>
    </source>
</evidence>
<dbReference type="PANTHER" id="PTHR32305:SF15">
    <property type="entry name" value="PROTEIN RHSA-RELATED"/>
    <property type="match status" value="1"/>
</dbReference>
<reference evidence="5 6" key="1">
    <citation type="submission" date="2021-03" db="EMBL/GenBank/DDBJ databases">
        <title>Geobacter metallireducens gen. nov. sp. nov., a microorganism capable of coupling the complete oxidation of organic compounds to the reduction of iron and other metals.</title>
        <authorList>
            <person name="Li Y."/>
        </authorList>
    </citation>
    <scope>NUCLEOTIDE SEQUENCE [LARGE SCALE GENOMIC DNA]</scope>
    <source>
        <strain evidence="5 6">Jerry-YX</strain>
    </source>
</reference>